<gene>
    <name evidence="3" type="ORF">HPP92_001594</name>
</gene>
<sequence>MQAKSPNFFYLMDLNMEGQLRNVLWADARSRSASQYFGDVVSFDTTYLKYKFNVPLVLFVGTNHHGQSILLGCGLISEQVVENYIWLFKAWLTCTLGSAPNGIITDESKVTKAAVSEVFPKTRHRVCLWRMMKSIKEKLKEYTDYRSIKKALGKVVFESSLVDEFEENWSRLINAFGLEGNEFFSSLFEARNSWVPAFLKDTFWANMSITCYKERINSFFEGHVHPETSLKNFFSMYEEVLSSKYETELQADYESFHKTGMFVTKFHMEEQMSKLYTFNMFKVFQDELKLSACCQASLVKVDAAISTFKVRECSIVSDADRTENKNYHVSYNVEGSLVHCSCGFFSLGDSM</sequence>
<comment type="similarity">
    <text evidence="1">Belongs to the FHY3/FAR1 family.</text>
</comment>
<evidence type="ECO:0000259" key="2">
    <source>
        <dbReference type="Pfam" id="PF10551"/>
    </source>
</evidence>
<protein>
    <recommendedName>
        <fullName evidence="1">Protein FAR1-RELATED SEQUENCE</fullName>
    </recommendedName>
</protein>
<comment type="caution">
    <text evidence="3">The sequence shown here is derived from an EMBL/GenBank/DDBJ whole genome shotgun (WGS) entry which is preliminary data.</text>
</comment>
<dbReference type="GO" id="GO:0008270">
    <property type="term" value="F:zinc ion binding"/>
    <property type="evidence" value="ECO:0007669"/>
    <property type="project" value="UniProtKB-UniRule"/>
</dbReference>
<dbReference type="PANTHER" id="PTHR31669:SF297">
    <property type="entry name" value="PROTEIN FAR1-RELATED SEQUENCE"/>
    <property type="match status" value="1"/>
</dbReference>
<dbReference type="GO" id="GO:0006355">
    <property type="term" value="P:regulation of DNA-templated transcription"/>
    <property type="evidence" value="ECO:0007669"/>
    <property type="project" value="UniProtKB-UniRule"/>
</dbReference>
<dbReference type="GO" id="GO:0005634">
    <property type="term" value="C:nucleus"/>
    <property type="evidence" value="ECO:0007669"/>
    <property type="project" value="UniProtKB-SubCell"/>
</dbReference>
<evidence type="ECO:0000313" key="4">
    <source>
        <dbReference type="Proteomes" id="UP000639772"/>
    </source>
</evidence>
<evidence type="ECO:0000313" key="3">
    <source>
        <dbReference type="EMBL" id="KAG0501522.1"/>
    </source>
</evidence>
<organism evidence="3 4">
    <name type="scientific">Vanilla planifolia</name>
    <name type="common">Vanilla</name>
    <dbReference type="NCBI Taxonomy" id="51239"/>
    <lineage>
        <taxon>Eukaryota</taxon>
        <taxon>Viridiplantae</taxon>
        <taxon>Streptophyta</taxon>
        <taxon>Embryophyta</taxon>
        <taxon>Tracheophyta</taxon>
        <taxon>Spermatophyta</taxon>
        <taxon>Magnoliopsida</taxon>
        <taxon>Liliopsida</taxon>
        <taxon>Asparagales</taxon>
        <taxon>Orchidaceae</taxon>
        <taxon>Vanilloideae</taxon>
        <taxon>Vanilleae</taxon>
        <taxon>Vanilla</taxon>
    </lineage>
</organism>
<dbReference type="EMBL" id="JADCNM010000001">
    <property type="protein sequence ID" value="KAG0501522.1"/>
    <property type="molecule type" value="Genomic_DNA"/>
</dbReference>
<feature type="domain" description="MULE transposase" evidence="2">
    <location>
        <begin position="40"/>
        <end position="133"/>
    </location>
</feature>
<comment type="function">
    <text evidence="1">Putative transcription activator involved in regulating light control of development.</text>
</comment>
<accession>A0A835SC84</accession>
<dbReference type="InterPro" id="IPR018289">
    <property type="entry name" value="MULE_transposase_dom"/>
</dbReference>
<reference evidence="3 4" key="1">
    <citation type="journal article" date="2020" name="Nat. Food">
        <title>A phased Vanilla planifolia genome enables genetic improvement of flavour and production.</title>
        <authorList>
            <person name="Hasing T."/>
            <person name="Tang H."/>
            <person name="Brym M."/>
            <person name="Khazi F."/>
            <person name="Huang T."/>
            <person name="Chambers A.H."/>
        </authorList>
    </citation>
    <scope>NUCLEOTIDE SEQUENCE [LARGE SCALE GENOMIC DNA]</scope>
    <source>
        <tissue evidence="3">Leaf</tissue>
    </source>
</reference>
<dbReference type="Pfam" id="PF10551">
    <property type="entry name" value="MULE"/>
    <property type="match status" value="1"/>
</dbReference>
<keyword evidence="1" id="KW-0862">Zinc</keyword>
<keyword evidence="1" id="KW-0479">Metal-binding</keyword>
<dbReference type="AlphaFoldDB" id="A0A835SC84"/>
<keyword evidence="1" id="KW-0863">Zinc-finger</keyword>
<dbReference type="PANTHER" id="PTHR31669">
    <property type="entry name" value="PROTEIN FAR1-RELATED SEQUENCE 10-RELATED"/>
    <property type="match status" value="1"/>
</dbReference>
<keyword evidence="1" id="KW-0539">Nucleus</keyword>
<dbReference type="OrthoDB" id="737874at2759"/>
<dbReference type="InterPro" id="IPR031052">
    <property type="entry name" value="FHY3/FAR1"/>
</dbReference>
<dbReference type="Proteomes" id="UP000639772">
    <property type="component" value="Chromosome 1"/>
</dbReference>
<name>A0A835SC84_VANPL</name>
<proteinExistence type="inferred from homology"/>
<comment type="subcellular location">
    <subcellularLocation>
        <location evidence="1">Nucleus</location>
    </subcellularLocation>
</comment>
<evidence type="ECO:0000256" key="1">
    <source>
        <dbReference type="RuleBase" id="RU367018"/>
    </source>
</evidence>